<sequence length="308" mass="34990">MKRKREAPVVPSLYRSPRARGRVLQHASSEVATVEGSVTNQFDALPSDVELGLQVLRTQFPEFRKSKVSVPVILMNQLYAIVSDRTQVDRELDQLKRKGEIRSFKVHLKTNEFAVLFVEDYRAQIAAERRQLVANQKEDSPIFDTFVNTVLPATQSDEYIPKERLVELLFAGQPADEEQIMVLVNAGVLIRDMRVEVEGEGFWFSVPNIGAFMKCCVKGRQEVIAILKRQKHKELLQEDLEKKRLRYSSLGPLFHIRDLVGQGVLERCLQSPPAYSLHLGTYLTRTRATTHAHNSVSTTAGPLVRLIK</sequence>
<dbReference type="OrthoDB" id="10261701at2759"/>
<dbReference type="InterPro" id="IPR018865">
    <property type="entry name" value="STK19-like"/>
</dbReference>
<evidence type="ECO:0000313" key="3">
    <source>
        <dbReference type="Proteomes" id="UP000011083"/>
    </source>
</evidence>
<comment type="similarity">
    <text evidence="1">Belongs to the STK19 family.</text>
</comment>
<proteinExistence type="inferred from homology"/>
<evidence type="ECO:0000313" key="2">
    <source>
        <dbReference type="EMBL" id="ELR20987.1"/>
    </source>
</evidence>
<dbReference type="GeneID" id="14921860"/>
<dbReference type="VEuPathDB" id="AmoebaDB:ACA1_279790"/>
<dbReference type="PANTHER" id="PTHR15243">
    <property type="entry name" value="SERINE/THREONINE-PROTEIN KINASE 19"/>
    <property type="match status" value="1"/>
</dbReference>
<dbReference type="PANTHER" id="PTHR15243:SF0">
    <property type="entry name" value="SERINE_THREONINE-PROTEIN KINASE 19"/>
    <property type="match status" value="1"/>
</dbReference>
<keyword evidence="2" id="KW-0418">Kinase</keyword>
<evidence type="ECO:0000256" key="1">
    <source>
        <dbReference type="ARBA" id="ARBA00093458"/>
    </source>
</evidence>
<dbReference type="Pfam" id="PF10494">
    <property type="entry name" value="Stk19"/>
    <property type="match status" value="1"/>
</dbReference>
<keyword evidence="3" id="KW-1185">Reference proteome</keyword>
<dbReference type="KEGG" id="acan:ACA1_279790"/>
<protein>
    <submittedName>
        <fullName evidence="2">Serine/threonine kinase 19 isoform 2 isoform 5, putative</fullName>
    </submittedName>
</protein>
<organism evidence="2 3">
    <name type="scientific">Acanthamoeba castellanii (strain ATCC 30010 / Neff)</name>
    <dbReference type="NCBI Taxonomy" id="1257118"/>
    <lineage>
        <taxon>Eukaryota</taxon>
        <taxon>Amoebozoa</taxon>
        <taxon>Discosea</taxon>
        <taxon>Longamoebia</taxon>
        <taxon>Centramoebida</taxon>
        <taxon>Acanthamoebidae</taxon>
        <taxon>Acanthamoeba</taxon>
    </lineage>
</organism>
<gene>
    <name evidence="2" type="ORF">ACA1_279790</name>
</gene>
<dbReference type="OMA" id="FGWFERY"/>
<dbReference type="GO" id="GO:0016301">
    <property type="term" value="F:kinase activity"/>
    <property type="evidence" value="ECO:0007669"/>
    <property type="project" value="UniProtKB-KW"/>
</dbReference>
<dbReference type="STRING" id="1257118.L8H6Y0"/>
<name>L8H6Y0_ACACF</name>
<dbReference type="AlphaFoldDB" id="L8H6Y0"/>
<reference evidence="2 3" key="1">
    <citation type="journal article" date="2013" name="Genome Biol.">
        <title>Genome of Acanthamoeba castellanii highlights extensive lateral gene transfer and early evolution of tyrosine kinase signaling.</title>
        <authorList>
            <person name="Clarke M."/>
            <person name="Lohan A.J."/>
            <person name="Liu B."/>
            <person name="Lagkouvardos I."/>
            <person name="Roy S."/>
            <person name="Zafar N."/>
            <person name="Bertelli C."/>
            <person name="Schilde C."/>
            <person name="Kianianmomeni A."/>
            <person name="Burglin T.R."/>
            <person name="Frech C."/>
            <person name="Turcotte B."/>
            <person name="Kopec K.O."/>
            <person name="Synnott J.M."/>
            <person name="Choo C."/>
            <person name="Paponov I."/>
            <person name="Finkler A."/>
            <person name="Soon Heng Tan C."/>
            <person name="Hutchins A.P."/>
            <person name="Weinmeier T."/>
            <person name="Rattei T."/>
            <person name="Chu J.S."/>
            <person name="Gimenez G."/>
            <person name="Irimia M."/>
            <person name="Rigden D.J."/>
            <person name="Fitzpatrick D.A."/>
            <person name="Lorenzo-Morales J."/>
            <person name="Bateman A."/>
            <person name="Chiu C.H."/>
            <person name="Tang P."/>
            <person name="Hegemann P."/>
            <person name="Fromm H."/>
            <person name="Raoult D."/>
            <person name="Greub G."/>
            <person name="Miranda-Saavedra D."/>
            <person name="Chen N."/>
            <person name="Nash P."/>
            <person name="Ginger M.L."/>
            <person name="Horn M."/>
            <person name="Schaap P."/>
            <person name="Caler L."/>
            <person name="Loftus B."/>
        </authorList>
    </citation>
    <scope>NUCLEOTIDE SEQUENCE [LARGE SCALE GENOMIC DNA]</scope>
    <source>
        <strain evidence="2 3">Neff</strain>
    </source>
</reference>
<dbReference type="EMBL" id="KB007908">
    <property type="protein sequence ID" value="ELR20987.1"/>
    <property type="molecule type" value="Genomic_DNA"/>
</dbReference>
<dbReference type="RefSeq" id="XP_004344730.1">
    <property type="nucleotide sequence ID" value="XM_004344680.1"/>
</dbReference>
<keyword evidence="2" id="KW-0808">Transferase</keyword>
<dbReference type="Proteomes" id="UP000011083">
    <property type="component" value="Unassembled WGS sequence"/>
</dbReference>
<accession>L8H6Y0</accession>